<dbReference type="InterPro" id="IPR011990">
    <property type="entry name" value="TPR-like_helical_dom_sf"/>
</dbReference>
<dbReference type="AlphaFoldDB" id="A0A0K1XFZ8"/>
<dbReference type="SMART" id="SM00028">
    <property type="entry name" value="TPR"/>
    <property type="match status" value="4"/>
</dbReference>
<dbReference type="PANTHER" id="PTHR12558:SF13">
    <property type="entry name" value="CELL DIVISION CYCLE PROTEIN 27 HOMOLOG"/>
    <property type="match status" value="1"/>
</dbReference>
<keyword evidence="2" id="KW-0732">Signal</keyword>
<keyword evidence="4" id="KW-1185">Reference proteome</keyword>
<dbReference type="RefSeq" id="WP_053101392.1">
    <property type="nucleotide sequence ID" value="NZ_CP012359.1"/>
</dbReference>
<evidence type="ECO:0000256" key="2">
    <source>
        <dbReference type="SAM" id="SignalP"/>
    </source>
</evidence>
<sequence length="253" mass="29114">MKMRIVFSIIFATLYLTACVSSGSESPLKSSEGKEQAVNAYVQLAIGYLQDGLPEQAKRPLQKALEIDPKNAHVNGTLAYVFQHEMEFELAEQYYLKAIAQERSSRTLNNYGSFLYERKEYAKAYQQFTEAAKDTMYAERSRVFENLGLTASKLGKSSEAKYYFERSLRLNPEQPRASLELASLLFEQQQYVAAQKNYENFQRLGEHTPQSLLLGIRLAHIFNDSSQAANLESQLQRLYPVSTEYRQYQREHL</sequence>
<feature type="signal peptide" evidence="2">
    <location>
        <begin position="1"/>
        <end position="18"/>
    </location>
</feature>
<dbReference type="EMBL" id="CP012365">
    <property type="protein sequence ID" value="AKX60092.1"/>
    <property type="molecule type" value="Genomic_DNA"/>
</dbReference>
<dbReference type="InterPro" id="IPR019734">
    <property type="entry name" value="TPR_rpt"/>
</dbReference>
<evidence type="ECO:0000313" key="4">
    <source>
        <dbReference type="Proteomes" id="UP000063953"/>
    </source>
</evidence>
<keyword evidence="1" id="KW-0802">TPR repeat</keyword>
<dbReference type="NCBIfam" id="TIGR02521">
    <property type="entry name" value="type_IV_pilW"/>
    <property type="match status" value="1"/>
</dbReference>
<dbReference type="Proteomes" id="UP000063953">
    <property type="component" value="Chromosome"/>
</dbReference>
<evidence type="ECO:0000313" key="3">
    <source>
        <dbReference type="EMBL" id="AKX60092.1"/>
    </source>
</evidence>
<proteinExistence type="predicted"/>
<evidence type="ECO:0000256" key="1">
    <source>
        <dbReference type="PROSITE-ProRule" id="PRU00339"/>
    </source>
</evidence>
<accession>A0A0K1XFZ8</accession>
<dbReference type="PROSITE" id="PS50005">
    <property type="entry name" value="TPR"/>
    <property type="match status" value="2"/>
</dbReference>
<feature type="repeat" description="TPR" evidence="1">
    <location>
        <begin position="141"/>
        <end position="174"/>
    </location>
</feature>
<dbReference type="PANTHER" id="PTHR12558">
    <property type="entry name" value="CELL DIVISION CYCLE 16,23,27"/>
    <property type="match status" value="1"/>
</dbReference>
<dbReference type="SUPFAM" id="SSF81901">
    <property type="entry name" value="HCP-like"/>
    <property type="match status" value="1"/>
</dbReference>
<dbReference type="InterPro" id="IPR013360">
    <property type="entry name" value="Pilus_4_PilW"/>
</dbReference>
<dbReference type="OrthoDB" id="129043at2"/>
<dbReference type="Pfam" id="PF13181">
    <property type="entry name" value="TPR_8"/>
    <property type="match status" value="1"/>
</dbReference>
<gene>
    <name evidence="3" type="ORF">AKN88_09245</name>
</gene>
<name>A0A0K1XFZ8_9GAMM</name>
<feature type="repeat" description="TPR" evidence="1">
    <location>
        <begin position="38"/>
        <end position="71"/>
    </location>
</feature>
<dbReference type="PATRIC" id="fig|1697052.3.peg.1041"/>
<feature type="chain" id="PRO_5005472142" evidence="2">
    <location>
        <begin position="19"/>
        <end position="253"/>
    </location>
</feature>
<organism evidence="3 4">
    <name type="scientific">Thiopseudomonas alkaliphila</name>
    <dbReference type="NCBI Taxonomy" id="1697053"/>
    <lineage>
        <taxon>Bacteria</taxon>
        <taxon>Pseudomonadati</taxon>
        <taxon>Pseudomonadota</taxon>
        <taxon>Gammaproteobacteria</taxon>
        <taxon>Pseudomonadales</taxon>
        <taxon>Pseudomonadaceae</taxon>
        <taxon>Thiopseudomonas</taxon>
    </lineage>
</organism>
<protein>
    <submittedName>
        <fullName evidence="3">Pilus assembly protein PilW</fullName>
    </submittedName>
</protein>
<dbReference type="STRING" id="1697053.AKN87_11750"/>
<dbReference type="Gene3D" id="1.25.40.10">
    <property type="entry name" value="Tetratricopeptide repeat domain"/>
    <property type="match status" value="1"/>
</dbReference>
<reference evidence="3 4" key="1">
    <citation type="journal article" date="2015" name="Genome Announc.">
        <title>Genome Sequences of Oblitimonas alkaliphila gen. nov. sp. nov. (Proposed), a Novel Bacterium of the Pseudomonadaceae Family.</title>
        <authorList>
            <person name="Lauer A.C."/>
            <person name="Nicholson A.C."/>
            <person name="Humrighouse B.W."/>
            <person name="Emery B."/>
            <person name="Drobish A."/>
            <person name="Juieng P."/>
            <person name="Loparev V."/>
            <person name="McQuiston J.R."/>
        </authorList>
    </citation>
    <scope>NUCLEOTIDE SEQUENCE [LARGE SCALE GENOMIC DNA]</scope>
    <source>
        <strain evidence="3 4">E5571</strain>
    </source>
</reference>
<dbReference type="Pfam" id="PF13432">
    <property type="entry name" value="TPR_16"/>
    <property type="match status" value="1"/>
</dbReference>